<dbReference type="GO" id="GO:0004794">
    <property type="term" value="F:threonine deaminase activity"/>
    <property type="evidence" value="ECO:0007669"/>
    <property type="project" value="InterPro"/>
</dbReference>
<comment type="catalytic activity">
    <reaction evidence="5">
        <text>L-serine = pyruvate + NH4(+)</text>
        <dbReference type="Rhea" id="RHEA:19169"/>
        <dbReference type="ChEBI" id="CHEBI:15361"/>
        <dbReference type="ChEBI" id="CHEBI:28938"/>
        <dbReference type="ChEBI" id="CHEBI:33384"/>
        <dbReference type="EC" id="4.3.1.17"/>
    </reaction>
</comment>
<dbReference type="PANTHER" id="PTHR48078:SF6">
    <property type="entry name" value="L-THREONINE DEHYDRATASE CATABOLIC TDCB"/>
    <property type="match status" value="1"/>
</dbReference>
<dbReference type="CDD" id="cd01562">
    <property type="entry name" value="Thr-dehyd"/>
    <property type="match status" value="1"/>
</dbReference>
<comment type="caution">
    <text evidence="7">The sequence shown here is derived from an EMBL/GenBank/DDBJ whole genome shotgun (WGS) entry which is preliminary data.</text>
</comment>
<dbReference type="CDD" id="cd04886">
    <property type="entry name" value="ACT_ThrD-II-like"/>
    <property type="match status" value="1"/>
</dbReference>
<evidence type="ECO:0000256" key="1">
    <source>
        <dbReference type="ARBA" id="ARBA00001933"/>
    </source>
</evidence>
<comment type="cofactor">
    <cofactor evidence="1">
        <name>pyridoxal 5'-phosphate</name>
        <dbReference type="ChEBI" id="CHEBI:597326"/>
    </cofactor>
</comment>
<evidence type="ECO:0000256" key="3">
    <source>
        <dbReference type="ARBA" id="ARBA00022898"/>
    </source>
</evidence>
<keyword evidence="8" id="KW-1185">Reference proteome</keyword>
<organism evidence="7 8">
    <name type="scientific">Thioalbus denitrificans</name>
    <dbReference type="NCBI Taxonomy" id="547122"/>
    <lineage>
        <taxon>Bacteria</taxon>
        <taxon>Pseudomonadati</taxon>
        <taxon>Pseudomonadota</taxon>
        <taxon>Gammaproteobacteria</taxon>
        <taxon>Chromatiales</taxon>
        <taxon>Ectothiorhodospiraceae</taxon>
        <taxon>Thioalbus</taxon>
    </lineage>
</organism>
<dbReference type="InterPro" id="IPR044561">
    <property type="entry name" value="ACT_ThrD-II-like"/>
</dbReference>
<feature type="domain" description="ACT" evidence="6">
    <location>
        <begin position="327"/>
        <end position="405"/>
    </location>
</feature>
<dbReference type="InterPro" id="IPR050147">
    <property type="entry name" value="Ser/Thr_Dehydratase"/>
</dbReference>
<evidence type="ECO:0000256" key="2">
    <source>
        <dbReference type="ARBA" id="ARBA00010869"/>
    </source>
</evidence>
<dbReference type="RefSeq" id="WP_114281030.1">
    <property type="nucleotide sequence ID" value="NZ_QPJY01000013.1"/>
</dbReference>
<name>A0A369BTJ0_9GAMM</name>
<dbReference type="SUPFAM" id="SSF53686">
    <property type="entry name" value="Tryptophan synthase beta subunit-like PLP-dependent enzymes"/>
    <property type="match status" value="1"/>
</dbReference>
<dbReference type="Proteomes" id="UP000252707">
    <property type="component" value="Unassembled WGS sequence"/>
</dbReference>
<dbReference type="GO" id="GO:0006565">
    <property type="term" value="P:L-serine catabolic process"/>
    <property type="evidence" value="ECO:0007669"/>
    <property type="project" value="TreeGrafter"/>
</dbReference>
<reference evidence="7 8" key="1">
    <citation type="submission" date="2018-07" db="EMBL/GenBank/DDBJ databases">
        <title>Genomic Encyclopedia of Type Strains, Phase IV (KMG-IV): sequencing the most valuable type-strain genomes for metagenomic binning, comparative biology and taxonomic classification.</title>
        <authorList>
            <person name="Goeker M."/>
        </authorList>
    </citation>
    <scope>NUCLEOTIDE SEQUENCE [LARGE SCALE GENOMIC DNA]</scope>
    <source>
        <strain evidence="7 8">DSM 26407</strain>
    </source>
</reference>
<evidence type="ECO:0000256" key="5">
    <source>
        <dbReference type="ARBA" id="ARBA00049406"/>
    </source>
</evidence>
<sequence length="415" mass="44291">MSPISLDDVRAAAEALRGSVVETPCVHSRVLSELTGAEVVLKFENLQFTASFKERGALVKLQSLGAEERRAGVIAMSAGNHAQAVAYHAQRLGIFAVIVMPRFTPTNKVEHTRAFGAEVILAGESFDDAAELARRLAGERGLTLVHPYDDPRVIAGQGTVALEMLAAFPDLETLLVPVGGGGLIAGNAVAAQGLRPGIEIVGVEMGRFPALWSALRGVPPRFGLSTLAEGIAVKQPGRLTLPIVRERVREILLVDEADIERAVLLLLEVEKTVTEGAGAAGLAALLRHRERFAGRRVGLILSGGNIDLPVLSLIIQRGLVQSGRLVRLKVALRDVPGALAEVIGIVGSSRANIVHIDHQRTFTELPLEQAAVIITLETRGHLHIQELLENLREGGYAVDLATHYSPAEQGAERNA</sequence>
<dbReference type="InterPro" id="IPR002912">
    <property type="entry name" value="ACT_dom"/>
</dbReference>
<gene>
    <name evidence="7" type="ORF">DFQ59_11366</name>
</gene>
<dbReference type="GO" id="GO:0009097">
    <property type="term" value="P:isoleucine biosynthetic process"/>
    <property type="evidence" value="ECO:0007669"/>
    <property type="project" value="TreeGrafter"/>
</dbReference>
<comment type="similarity">
    <text evidence="2">Belongs to the serine/threonine dehydratase family.</text>
</comment>
<evidence type="ECO:0000313" key="7">
    <source>
        <dbReference type="EMBL" id="RCX24970.1"/>
    </source>
</evidence>
<dbReference type="PANTHER" id="PTHR48078">
    <property type="entry name" value="THREONINE DEHYDRATASE, MITOCHONDRIAL-RELATED"/>
    <property type="match status" value="1"/>
</dbReference>
<dbReference type="InterPro" id="IPR005789">
    <property type="entry name" value="Thr_deHydtase_catblc"/>
</dbReference>
<dbReference type="PROSITE" id="PS51671">
    <property type="entry name" value="ACT"/>
    <property type="match status" value="1"/>
</dbReference>
<dbReference type="Pfam" id="PF00291">
    <property type="entry name" value="PALP"/>
    <property type="match status" value="1"/>
</dbReference>
<evidence type="ECO:0000259" key="6">
    <source>
        <dbReference type="PROSITE" id="PS51671"/>
    </source>
</evidence>
<dbReference type="OrthoDB" id="9811476at2"/>
<evidence type="ECO:0000256" key="4">
    <source>
        <dbReference type="ARBA" id="ARBA00023239"/>
    </source>
</evidence>
<proteinExistence type="inferred from homology"/>
<dbReference type="InterPro" id="IPR036052">
    <property type="entry name" value="TrpB-like_PALP_sf"/>
</dbReference>
<dbReference type="AlphaFoldDB" id="A0A369BTJ0"/>
<dbReference type="InterPro" id="IPR001926">
    <property type="entry name" value="TrpB-like_PALP"/>
</dbReference>
<keyword evidence="3" id="KW-0663">Pyridoxal phosphate</keyword>
<dbReference type="Gene3D" id="3.40.50.1100">
    <property type="match status" value="2"/>
</dbReference>
<dbReference type="NCBIfam" id="TIGR01127">
    <property type="entry name" value="ilvA_1Cterm"/>
    <property type="match status" value="1"/>
</dbReference>
<evidence type="ECO:0000313" key="8">
    <source>
        <dbReference type="Proteomes" id="UP000252707"/>
    </source>
</evidence>
<keyword evidence="4" id="KW-0456">Lyase</keyword>
<dbReference type="NCBIfam" id="NF005600">
    <property type="entry name" value="PRK07334.1"/>
    <property type="match status" value="1"/>
</dbReference>
<dbReference type="GO" id="GO:0003941">
    <property type="term" value="F:L-serine ammonia-lyase activity"/>
    <property type="evidence" value="ECO:0007669"/>
    <property type="project" value="UniProtKB-EC"/>
</dbReference>
<dbReference type="GO" id="GO:0006567">
    <property type="term" value="P:L-threonine catabolic process"/>
    <property type="evidence" value="ECO:0007669"/>
    <property type="project" value="InterPro"/>
</dbReference>
<dbReference type="FunFam" id="3.40.50.1100:FF:000005">
    <property type="entry name" value="Threonine dehydratase catabolic"/>
    <property type="match status" value="1"/>
</dbReference>
<accession>A0A369BTJ0</accession>
<dbReference type="EMBL" id="QPJY01000013">
    <property type="protein sequence ID" value="RCX24970.1"/>
    <property type="molecule type" value="Genomic_DNA"/>
</dbReference>
<protein>
    <submittedName>
        <fullName evidence="7">Threonine dehydratase</fullName>
    </submittedName>
</protein>